<gene>
    <name evidence="3" type="ORF">CWE12_04610</name>
</gene>
<feature type="chain" id="PRO_5045227223" description="DUF6268 domain-containing protein" evidence="1">
    <location>
        <begin position="27"/>
        <end position="268"/>
    </location>
</feature>
<evidence type="ECO:0000313" key="3">
    <source>
        <dbReference type="EMBL" id="RUO32262.1"/>
    </source>
</evidence>
<dbReference type="RefSeq" id="WP_126788464.1">
    <property type="nucleotide sequence ID" value="NZ_PIPN01000001.1"/>
</dbReference>
<proteinExistence type="predicted"/>
<protein>
    <recommendedName>
        <fullName evidence="2">DUF6268 domain-containing protein</fullName>
    </recommendedName>
</protein>
<name>A0ABY0C310_9GAMM</name>
<dbReference type="EMBL" id="PIPN01000001">
    <property type="protein sequence ID" value="RUO32262.1"/>
    <property type="molecule type" value="Genomic_DNA"/>
</dbReference>
<dbReference type="InterPro" id="IPR046235">
    <property type="entry name" value="DUF6268"/>
</dbReference>
<keyword evidence="1" id="KW-0732">Signal</keyword>
<dbReference type="Proteomes" id="UP000287410">
    <property type="component" value="Unassembled WGS sequence"/>
</dbReference>
<comment type="caution">
    <text evidence="3">The sequence shown here is derived from an EMBL/GenBank/DDBJ whole genome shotgun (WGS) entry which is preliminary data.</text>
</comment>
<dbReference type="SUPFAM" id="SSF56935">
    <property type="entry name" value="Porins"/>
    <property type="match status" value="1"/>
</dbReference>
<accession>A0ABY0C310</accession>
<feature type="signal peptide" evidence="1">
    <location>
        <begin position="1"/>
        <end position="26"/>
    </location>
</feature>
<evidence type="ECO:0000259" key="2">
    <source>
        <dbReference type="Pfam" id="PF19783"/>
    </source>
</evidence>
<evidence type="ECO:0000313" key="4">
    <source>
        <dbReference type="Proteomes" id="UP000287410"/>
    </source>
</evidence>
<evidence type="ECO:0000256" key="1">
    <source>
        <dbReference type="SAM" id="SignalP"/>
    </source>
</evidence>
<reference evidence="3 4" key="1">
    <citation type="journal article" date="2018" name="Front. Microbiol.">
        <title>Genome-Based Analysis Reveals the Taxonomy and Diversity of the Family Idiomarinaceae.</title>
        <authorList>
            <person name="Liu Y."/>
            <person name="Lai Q."/>
            <person name="Shao Z."/>
        </authorList>
    </citation>
    <scope>NUCLEOTIDE SEQUENCE [LARGE SCALE GENOMIC DNA]</scope>
    <source>
        <strain evidence="3 4">GBSy1</strain>
    </source>
</reference>
<feature type="domain" description="DUF6268" evidence="2">
    <location>
        <begin position="80"/>
        <end position="255"/>
    </location>
</feature>
<sequence length="268" mass="30251">MPNSILLTLMHGMGILTLLTAASANAASVDLEWQRLGSGNDDNFAVSDSWSLTGEHQAFLFSAEQRLYHFSQESSSYTHINPGVQYLASLNDEWSVWPSLRVRIGFRDSINSQAITYNPQLALIRQGKGNIAWVGGVGMLLHDNENVLYPVIGLVFTEEDASRWSGNLTIPQAKISYRLNDTWYLDAGLKWQTRFYSQHDGNVPVIKHQDILPSFGVRYELAEEVSFSARVTYSLEREVRLYNQSQQRIAKLEPDNEAGLIVGVHWVF</sequence>
<keyword evidence="4" id="KW-1185">Reference proteome</keyword>
<organism evidence="3 4">
    <name type="scientific">Aliidiomarina sedimenti</name>
    <dbReference type="NCBI Taxonomy" id="1933879"/>
    <lineage>
        <taxon>Bacteria</taxon>
        <taxon>Pseudomonadati</taxon>
        <taxon>Pseudomonadota</taxon>
        <taxon>Gammaproteobacteria</taxon>
        <taxon>Alteromonadales</taxon>
        <taxon>Idiomarinaceae</taxon>
        <taxon>Aliidiomarina</taxon>
    </lineage>
</organism>
<dbReference type="Pfam" id="PF19783">
    <property type="entry name" value="DUF6268"/>
    <property type="match status" value="1"/>
</dbReference>